<dbReference type="OMA" id="NGSFWLE"/>
<feature type="region of interest" description="Disordered" evidence="1">
    <location>
        <begin position="298"/>
        <end position="336"/>
    </location>
</feature>
<evidence type="ECO:0000313" key="3">
    <source>
        <dbReference type="EnsemblProtists" id="PYU1_T004003"/>
    </source>
</evidence>
<dbReference type="GO" id="GO:0005634">
    <property type="term" value="C:nucleus"/>
    <property type="evidence" value="ECO:0007669"/>
    <property type="project" value="TreeGrafter"/>
</dbReference>
<dbReference type="InterPro" id="IPR046341">
    <property type="entry name" value="SET_dom_sf"/>
</dbReference>
<feature type="compositionally biased region" description="Acidic residues" evidence="1">
    <location>
        <begin position="307"/>
        <end position="321"/>
    </location>
</feature>
<dbReference type="Pfam" id="PF00856">
    <property type="entry name" value="SET"/>
    <property type="match status" value="1"/>
</dbReference>
<keyword evidence="4" id="KW-1185">Reference proteome</keyword>
<dbReference type="EnsemblProtists" id="PYU1_T004003">
    <property type="protein sequence ID" value="PYU1_T004003"/>
    <property type="gene ID" value="PYU1_G003993"/>
</dbReference>
<dbReference type="Gene3D" id="3.90.1410.10">
    <property type="entry name" value="set domain protein methyltransferase, domain 1"/>
    <property type="match status" value="1"/>
</dbReference>
<dbReference type="AlphaFoldDB" id="K3WGB2"/>
<dbReference type="CDD" id="cd10527">
    <property type="entry name" value="SET_LSMT"/>
    <property type="match status" value="1"/>
</dbReference>
<dbReference type="PANTHER" id="PTHR13271:SF34">
    <property type="entry name" value="N-LYSINE METHYLTRANSFERASE SETD6"/>
    <property type="match status" value="1"/>
</dbReference>
<dbReference type="VEuPathDB" id="FungiDB:PYU1_G003993"/>
<reference evidence="4" key="2">
    <citation type="submission" date="2010-04" db="EMBL/GenBank/DDBJ databases">
        <authorList>
            <person name="Buell R."/>
            <person name="Hamilton J."/>
            <person name="Hostetler J."/>
        </authorList>
    </citation>
    <scope>NUCLEOTIDE SEQUENCE [LARGE SCALE GENOMIC DNA]</scope>
    <source>
        <strain evidence="4">DAOM:BR144</strain>
    </source>
</reference>
<dbReference type="InterPro" id="IPR001214">
    <property type="entry name" value="SET_dom"/>
</dbReference>
<sequence>MALLEWIAAHKPRVHVSALIDPVGAHSSTDAAAYDDSDRTINALDAIAADQELVTLQDDVCLNGSAWLHHLTSSSSTTTGIPEDQVTALQKEIQEMQLSPTVLLVMALLYEHGLGEKSRFAGYIAQLPKQIPLPMTWDAKARRALKHTAAAPSVDQELVANMFTSFAVPLATKFPSIWPENVAKDPAHFQWAYTVVSSRAFTIADATEPTLLPVIDMANHAHTNPCAKIVKTDAGAFQLVALRQIEKGEAVTISYGELSNAEFLCRYGFVLPESVPTDCILVQSTELLQTYTAFMNDDVDNTNSDKSDDDDGDDNDADEDNNERSGKQPAKKRRKLFAAATPTKPDDALFFLLHGDQSKEFGLSDALLSFVFANDLPADALYDVLAVLLRKRDKTYSDALQTSPSADAAPQTKLVQLLTRHERDVCRRILIGILSLEEGSSDEELPSDDDDEEEEE</sequence>
<evidence type="ECO:0000313" key="4">
    <source>
        <dbReference type="Proteomes" id="UP000019132"/>
    </source>
</evidence>
<protein>
    <recommendedName>
        <fullName evidence="2">SET domain-containing protein</fullName>
    </recommendedName>
</protein>
<dbReference type="PANTHER" id="PTHR13271">
    <property type="entry name" value="UNCHARACTERIZED PUTATIVE METHYLTRANSFERASE"/>
    <property type="match status" value="1"/>
</dbReference>
<dbReference type="eggNOG" id="KOG1337">
    <property type="taxonomic scope" value="Eukaryota"/>
</dbReference>
<organism evidence="3 4">
    <name type="scientific">Globisporangium ultimum (strain ATCC 200006 / CBS 805.95 / DAOM BR144)</name>
    <name type="common">Pythium ultimum</name>
    <dbReference type="NCBI Taxonomy" id="431595"/>
    <lineage>
        <taxon>Eukaryota</taxon>
        <taxon>Sar</taxon>
        <taxon>Stramenopiles</taxon>
        <taxon>Oomycota</taxon>
        <taxon>Peronosporomycetes</taxon>
        <taxon>Pythiales</taxon>
        <taxon>Pythiaceae</taxon>
        <taxon>Globisporangium</taxon>
    </lineage>
</organism>
<reference evidence="4" key="1">
    <citation type="journal article" date="2010" name="Genome Biol.">
        <title>Genome sequence of the necrotrophic plant pathogen Pythium ultimum reveals original pathogenicity mechanisms and effector repertoire.</title>
        <authorList>
            <person name="Levesque C.A."/>
            <person name="Brouwer H."/>
            <person name="Cano L."/>
            <person name="Hamilton J.P."/>
            <person name="Holt C."/>
            <person name="Huitema E."/>
            <person name="Raffaele S."/>
            <person name="Robideau G.P."/>
            <person name="Thines M."/>
            <person name="Win J."/>
            <person name="Zerillo M.M."/>
            <person name="Beakes G.W."/>
            <person name="Boore J.L."/>
            <person name="Busam D."/>
            <person name="Dumas B."/>
            <person name="Ferriera S."/>
            <person name="Fuerstenberg S.I."/>
            <person name="Gachon C.M."/>
            <person name="Gaulin E."/>
            <person name="Govers F."/>
            <person name="Grenville-Briggs L."/>
            <person name="Horner N."/>
            <person name="Hostetler J."/>
            <person name="Jiang R.H."/>
            <person name="Johnson J."/>
            <person name="Krajaejun T."/>
            <person name="Lin H."/>
            <person name="Meijer H.J."/>
            <person name="Moore B."/>
            <person name="Morris P."/>
            <person name="Phuntmart V."/>
            <person name="Puiu D."/>
            <person name="Shetty J."/>
            <person name="Stajich J.E."/>
            <person name="Tripathy S."/>
            <person name="Wawra S."/>
            <person name="van West P."/>
            <person name="Whitty B.R."/>
            <person name="Coutinho P.M."/>
            <person name="Henrissat B."/>
            <person name="Martin F."/>
            <person name="Thomas P.D."/>
            <person name="Tyler B.M."/>
            <person name="De Vries R.P."/>
            <person name="Kamoun S."/>
            <person name="Yandell M."/>
            <person name="Tisserat N."/>
            <person name="Buell C.R."/>
        </authorList>
    </citation>
    <scope>NUCLEOTIDE SEQUENCE</scope>
    <source>
        <strain evidence="4">DAOM:BR144</strain>
    </source>
</reference>
<dbReference type="Proteomes" id="UP000019132">
    <property type="component" value="Unassembled WGS sequence"/>
</dbReference>
<dbReference type="InParanoid" id="K3WGB2"/>
<dbReference type="HOGENOM" id="CLU_652959_0_0_1"/>
<dbReference type="EMBL" id="GL376567">
    <property type="status" value="NOT_ANNOTATED_CDS"/>
    <property type="molecule type" value="Genomic_DNA"/>
</dbReference>
<proteinExistence type="predicted"/>
<reference evidence="3" key="3">
    <citation type="submission" date="2015-02" db="UniProtKB">
        <authorList>
            <consortium name="EnsemblProtists"/>
        </authorList>
    </citation>
    <scope>IDENTIFICATION</scope>
    <source>
        <strain evidence="3">DAOM BR144</strain>
    </source>
</reference>
<name>K3WGB2_GLOUD</name>
<dbReference type="GO" id="GO:0016279">
    <property type="term" value="F:protein-lysine N-methyltransferase activity"/>
    <property type="evidence" value="ECO:0007669"/>
    <property type="project" value="TreeGrafter"/>
</dbReference>
<dbReference type="InterPro" id="IPR050600">
    <property type="entry name" value="SETD3_SETD6_MTase"/>
</dbReference>
<accession>K3WGB2</accession>
<evidence type="ECO:0000256" key="1">
    <source>
        <dbReference type="SAM" id="MobiDB-lite"/>
    </source>
</evidence>
<dbReference type="STRING" id="431595.K3WGB2"/>
<evidence type="ECO:0000259" key="2">
    <source>
        <dbReference type="PROSITE" id="PS50280"/>
    </source>
</evidence>
<dbReference type="SUPFAM" id="SSF82199">
    <property type="entry name" value="SET domain"/>
    <property type="match status" value="1"/>
</dbReference>
<dbReference type="PROSITE" id="PS50280">
    <property type="entry name" value="SET"/>
    <property type="match status" value="1"/>
</dbReference>
<feature type="domain" description="SET" evidence="2">
    <location>
        <begin position="12"/>
        <end position="256"/>
    </location>
</feature>